<reference evidence="5" key="2">
    <citation type="submission" date="2017-02" db="UniProtKB">
        <authorList>
            <consortium name="WormBaseParasite"/>
        </authorList>
    </citation>
    <scope>IDENTIFICATION</scope>
</reference>
<evidence type="ECO:0000256" key="2">
    <source>
        <dbReference type="ARBA" id="ARBA00023157"/>
    </source>
</evidence>
<dbReference type="InterPro" id="IPR016187">
    <property type="entry name" value="CTDL_fold"/>
</dbReference>
<accession>A0A0K0DRM3</accession>
<evidence type="ECO:0000259" key="3">
    <source>
        <dbReference type="PROSITE" id="PS50041"/>
    </source>
</evidence>
<organism evidence="4 5">
    <name type="scientific">Angiostrongylus cantonensis</name>
    <name type="common">Rat lungworm</name>
    <dbReference type="NCBI Taxonomy" id="6313"/>
    <lineage>
        <taxon>Eukaryota</taxon>
        <taxon>Metazoa</taxon>
        <taxon>Ecdysozoa</taxon>
        <taxon>Nematoda</taxon>
        <taxon>Chromadorea</taxon>
        <taxon>Rhabditida</taxon>
        <taxon>Rhabditina</taxon>
        <taxon>Rhabditomorpha</taxon>
        <taxon>Strongyloidea</taxon>
        <taxon>Metastrongylidae</taxon>
        <taxon>Angiostrongylus</taxon>
    </lineage>
</organism>
<dbReference type="Gene3D" id="3.10.100.10">
    <property type="entry name" value="Mannose-Binding Protein A, subunit A"/>
    <property type="match status" value="1"/>
</dbReference>
<name>A0A0K0DRM3_ANGCA</name>
<sequence length="148" mass="17007">IISQKAHLISLKQDHVTCPDGWSRYEQSCYFVESRKMSMMDAQKSCADKGSTLFVADSIEEFVIMKKTSTNYWSWIGLGQTNSMPKWGVIERSDPKWLINPYSSTLNGWTPLSTCVGHYNGDIYSNYLYFYPCSSLFHSVCERNLTLN</sequence>
<keyword evidence="2" id="KW-1015">Disulfide bond</keyword>
<keyword evidence="1" id="KW-0472">Membrane</keyword>
<reference evidence="4" key="1">
    <citation type="submission" date="2012-09" db="EMBL/GenBank/DDBJ databases">
        <authorList>
            <person name="Martin A.A."/>
        </authorList>
    </citation>
    <scope>NUCLEOTIDE SEQUENCE</scope>
</reference>
<dbReference type="PANTHER" id="PTHR46784:SF1">
    <property type="entry name" value="KILLER CELL LECTIN-LIKE RECEPTOR SUBFAMILY B MEMBER 1"/>
    <property type="match status" value="1"/>
</dbReference>
<proteinExistence type="predicted"/>
<evidence type="ECO:0000313" key="4">
    <source>
        <dbReference type="Proteomes" id="UP000035642"/>
    </source>
</evidence>
<protein>
    <submittedName>
        <fullName evidence="5">C-type lectin domain-containing protein</fullName>
    </submittedName>
</protein>
<dbReference type="GO" id="GO:0009986">
    <property type="term" value="C:cell surface"/>
    <property type="evidence" value="ECO:0007669"/>
    <property type="project" value="TreeGrafter"/>
</dbReference>
<dbReference type="Pfam" id="PF00059">
    <property type="entry name" value="Lectin_C"/>
    <property type="match status" value="1"/>
</dbReference>
<evidence type="ECO:0000256" key="1">
    <source>
        <dbReference type="ARBA" id="ARBA00022989"/>
    </source>
</evidence>
<dbReference type="PROSITE" id="PS50041">
    <property type="entry name" value="C_TYPE_LECTIN_2"/>
    <property type="match status" value="1"/>
</dbReference>
<dbReference type="PANTHER" id="PTHR46784">
    <property type="entry name" value="KILLER CELL LECTIN-LIKE RECEPTOR SUBFAMILY B MEMBER 1"/>
    <property type="match status" value="1"/>
</dbReference>
<dbReference type="GO" id="GO:0038023">
    <property type="term" value="F:signaling receptor activity"/>
    <property type="evidence" value="ECO:0007669"/>
    <property type="project" value="TreeGrafter"/>
</dbReference>
<feature type="domain" description="C-type lectin" evidence="3">
    <location>
        <begin position="25"/>
        <end position="142"/>
    </location>
</feature>
<dbReference type="AlphaFoldDB" id="A0A0K0DRM3"/>
<dbReference type="SMART" id="SM00034">
    <property type="entry name" value="CLECT"/>
    <property type="match status" value="1"/>
</dbReference>
<dbReference type="GO" id="GO:0005886">
    <property type="term" value="C:plasma membrane"/>
    <property type="evidence" value="ECO:0007669"/>
    <property type="project" value="TreeGrafter"/>
</dbReference>
<dbReference type="SUPFAM" id="SSF56436">
    <property type="entry name" value="C-type lectin-like"/>
    <property type="match status" value="1"/>
</dbReference>
<dbReference type="Proteomes" id="UP000035642">
    <property type="component" value="Unassembled WGS sequence"/>
</dbReference>
<dbReference type="InterPro" id="IPR051527">
    <property type="entry name" value="KLR_subfamily_B"/>
</dbReference>
<dbReference type="WBParaSite" id="ACAC_0001441201-mRNA-1">
    <property type="protein sequence ID" value="ACAC_0001441201-mRNA-1"/>
    <property type="gene ID" value="ACAC_0001441201"/>
</dbReference>
<dbReference type="STRING" id="6313.A0A0K0DRM3"/>
<keyword evidence="1" id="KW-0812">Transmembrane</keyword>
<evidence type="ECO:0000313" key="5">
    <source>
        <dbReference type="WBParaSite" id="ACAC_0001441201-mRNA-1"/>
    </source>
</evidence>
<keyword evidence="1" id="KW-1133">Transmembrane helix</keyword>
<dbReference type="InterPro" id="IPR001304">
    <property type="entry name" value="C-type_lectin-like"/>
</dbReference>
<dbReference type="InterPro" id="IPR016186">
    <property type="entry name" value="C-type_lectin-like/link_sf"/>
</dbReference>
<keyword evidence="4" id="KW-1185">Reference proteome</keyword>